<dbReference type="PROSITE" id="PS50086">
    <property type="entry name" value="TBC_RABGAP"/>
    <property type="match status" value="1"/>
</dbReference>
<dbReference type="Gene3D" id="1.10.472.80">
    <property type="entry name" value="Ypt/Rab-GAP domain of gyp1p, domain 3"/>
    <property type="match status" value="1"/>
</dbReference>
<dbReference type="PANTHER" id="PTHR47219">
    <property type="entry name" value="RAB GTPASE-ACTIVATING PROTEIN 1-LIKE"/>
    <property type="match status" value="1"/>
</dbReference>
<dbReference type="Gene3D" id="1.10.8.270">
    <property type="entry name" value="putative rabgap domain of human tbc1 domain family member 14 like domains"/>
    <property type="match status" value="1"/>
</dbReference>
<dbReference type="GO" id="GO:0031267">
    <property type="term" value="F:small GTPase binding"/>
    <property type="evidence" value="ECO:0007669"/>
    <property type="project" value="TreeGrafter"/>
</dbReference>
<proteinExistence type="predicted"/>
<dbReference type="Pfam" id="PF00566">
    <property type="entry name" value="RabGAP-TBC"/>
    <property type="match status" value="1"/>
</dbReference>
<keyword evidence="4" id="KW-1185">Reference proteome</keyword>
<feature type="non-terminal residue" evidence="3">
    <location>
        <position position="442"/>
    </location>
</feature>
<dbReference type="PANTHER" id="PTHR47219:SF20">
    <property type="entry name" value="TBC1 DOMAIN FAMILY MEMBER 2B"/>
    <property type="match status" value="1"/>
</dbReference>
<dbReference type="Gene3D" id="1.10.10.750">
    <property type="entry name" value="Ypt/Rab-GAP domain of gyp1p, domain 1"/>
    <property type="match status" value="1"/>
</dbReference>
<dbReference type="EMBL" id="CAUJNA010001693">
    <property type="protein sequence ID" value="CAJ1388480.1"/>
    <property type="molecule type" value="Genomic_DNA"/>
</dbReference>
<reference evidence="3" key="1">
    <citation type="submission" date="2023-08" db="EMBL/GenBank/DDBJ databases">
        <authorList>
            <person name="Chen Y."/>
            <person name="Shah S."/>
            <person name="Dougan E. K."/>
            <person name="Thang M."/>
            <person name="Chan C."/>
        </authorList>
    </citation>
    <scope>NUCLEOTIDE SEQUENCE</scope>
</reference>
<feature type="domain" description="Rab-GAP TBC" evidence="2">
    <location>
        <begin position="148"/>
        <end position="347"/>
    </location>
</feature>
<feature type="region of interest" description="Disordered" evidence="1">
    <location>
        <begin position="64"/>
        <end position="84"/>
    </location>
</feature>
<feature type="region of interest" description="Disordered" evidence="1">
    <location>
        <begin position="1"/>
        <end position="40"/>
    </location>
</feature>
<gene>
    <name evidence="3" type="ORF">EVOR1521_LOCUS14335</name>
</gene>
<dbReference type="SUPFAM" id="SSF47923">
    <property type="entry name" value="Ypt/Rab-GAP domain of gyp1p"/>
    <property type="match status" value="2"/>
</dbReference>
<dbReference type="AlphaFoldDB" id="A0AA36IIL7"/>
<dbReference type="SMART" id="SM00164">
    <property type="entry name" value="TBC"/>
    <property type="match status" value="1"/>
</dbReference>
<evidence type="ECO:0000313" key="4">
    <source>
        <dbReference type="Proteomes" id="UP001178507"/>
    </source>
</evidence>
<protein>
    <recommendedName>
        <fullName evidence="2">Rab-GAP TBC domain-containing protein</fullName>
    </recommendedName>
</protein>
<evidence type="ECO:0000256" key="1">
    <source>
        <dbReference type="SAM" id="MobiDB-lite"/>
    </source>
</evidence>
<evidence type="ECO:0000313" key="3">
    <source>
        <dbReference type="EMBL" id="CAJ1388480.1"/>
    </source>
</evidence>
<feature type="compositionally biased region" description="Polar residues" evidence="1">
    <location>
        <begin position="1"/>
        <end position="11"/>
    </location>
</feature>
<dbReference type="InterPro" id="IPR050302">
    <property type="entry name" value="Rab_GAP_TBC_domain"/>
</dbReference>
<accession>A0AA36IIL7</accession>
<dbReference type="InterPro" id="IPR035969">
    <property type="entry name" value="Rab-GAP_TBC_sf"/>
</dbReference>
<dbReference type="InterPro" id="IPR000195">
    <property type="entry name" value="Rab-GAP-TBC_dom"/>
</dbReference>
<comment type="caution">
    <text evidence="3">The sequence shown here is derived from an EMBL/GenBank/DDBJ whole genome shotgun (WGS) entry which is preliminary data.</text>
</comment>
<dbReference type="GO" id="GO:0005096">
    <property type="term" value="F:GTPase activator activity"/>
    <property type="evidence" value="ECO:0007669"/>
    <property type="project" value="TreeGrafter"/>
</dbReference>
<name>A0AA36IIL7_9DINO</name>
<dbReference type="Proteomes" id="UP001178507">
    <property type="component" value="Unassembled WGS sequence"/>
</dbReference>
<evidence type="ECO:0000259" key="2">
    <source>
        <dbReference type="PROSITE" id="PS50086"/>
    </source>
</evidence>
<organism evidence="3 4">
    <name type="scientific">Effrenium voratum</name>
    <dbReference type="NCBI Taxonomy" id="2562239"/>
    <lineage>
        <taxon>Eukaryota</taxon>
        <taxon>Sar</taxon>
        <taxon>Alveolata</taxon>
        <taxon>Dinophyceae</taxon>
        <taxon>Suessiales</taxon>
        <taxon>Symbiodiniaceae</taxon>
        <taxon>Effrenium</taxon>
    </lineage>
</organism>
<sequence>MDESGGTNHSQGLDALESLESPGDTAQCALDAPRRSRRQRLRERLSVSLSGLSATWLRISEKAMAKATPGTPGTEQHEDPDDPEAQWRQLWESVAGGGQDGSGATSTAFERWRRTHDGERHSLWNKLATSSDSPRRDWDRVSRSVRSGVPDSLRCAVWTACSGATSKKRQASKLRASQAVTDSFECVESLYPRFVAEGSMLQNEASGVIEVDVPRTGCEEALFEPLRRILLAFAAKNPDIGYCQSMNFITAALLRFCDEESAFWILCSLVEDVLPEGYYTRTMVDIRVDMLVLDSLVMRYLPCLHKHLLENDVDLSPISMSWFLCLYINTFPASICHRVLDCLLHEGCKVLFRTGLALLRLLEPTLLAAGSVVTVYDILRAPFSPDQEDSLLDGMYGFWLQGLSTDILLQLRSEHLAAVRSQDALLQARRASLRASQAPPDP</sequence>